<name>A0AAW0DSB1_9AGAR</name>
<gene>
    <name evidence="2" type="ORF">VNI00_003733</name>
</gene>
<accession>A0AAW0DSB1</accession>
<feature type="compositionally biased region" description="Acidic residues" evidence="1">
    <location>
        <begin position="73"/>
        <end position="89"/>
    </location>
</feature>
<evidence type="ECO:0000313" key="3">
    <source>
        <dbReference type="Proteomes" id="UP001383192"/>
    </source>
</evidence>
<dbReference type="AlphaFoldDB" id="A0AAW0DSB1"/>
<comment type="caution">
    <text evidence="2">The sequence shown here is derived from an EMBL/GenBank/DDBJ whole genome shotgun (WGS) entry which is preliminary data.</text>
</comment>
<evidence type="ECO:0000313" key="2">
    <source>
        <dbReference type="EMBL" id="KAK7054535.1"/>
    </source>
</evidence>
<reference evidence="2 3" key="1">
    <citation type="submission" date="2024-01" db="EMBL/GenBank/DDBJ databases">
        <title>A draft genome for a cacao thread blight-causing isolate of Paramarasmius palmivorus.</title>
        <authorList>
            <person name="Baruah I.K."/>
            <person name="Bukari Y."/>
            <person name="Amoako-Attah I."/>
            <person name="Meinhardt L.W."/>
            <person name="Bailey B.A."/>
            <person name="Cohen S.P."/>
        </authorList>
    </citation>
    <scope>NUCLEOTIDE SEQUENCE [LARGE SCALE GENOMIC DNA]</scope>
    <source>
        <strain evidence="2 3">GH-12</strain>
    </source>
</reference>
<dbReference type="Proteomes" id="UP001383192">
    <property type="component" value="Unassembled WGS sequence"/>
</dbReference>
<organism evidence="2 3">
    <name type="scientific">Paramarasmius palmivorus</name>
    <dbReference type="NCBI Taxonomy" id="297713"/>
    <lineage>
        <taxon>Eukaryota</taxon>
        <taxon>Fungi</taxon>
        <taxon>Dikarya</taxon>
        <taxon>Basidiomycota</taxon>
        <taxon>Agaricomycotina</taxon>
        <taxon>Agaricomycetes</taxon>
        <taxon>Agaricomycetidae</taxon>
        <taxon>Agaricales</taxon>
        <taxon>Marasmiineae</taxon>
        <taxon>Marasmiaceae</taxon>
        <taxon>Paramarasmius</taxon>
    </lineage>
</organism>
<evidence type="ECO:0000256" key="1">
    <source>
        <dbReference type="SAM" id="MobiDB-lite"/>
    </source>
</evidence>
<keyword evidence="3" id="KW-1185">Reference proteome</keyword>
<feature type="region of interest" description="Disordered" evidence="1">
    <location>
        <begin position="70"/>
        <end position="124"/>
    </location>
</feature>
<sequence>MFLTPKRVQFAKGATPDRSMHCQGSVFSKLVLSPETKGINRAIVDVDILDEEEVLRLLIPYQRTAIGQHYASDSDEEMSCDSQDYEEETGSVLDETSCQGGNDYQWEDRTSENASESESYASDDGEIDFQAALQKWVKRDVSIFPPKSPPTYHELRAFGPTKFDQRPEGMNDQDWSSVLRGTHDRWWNDLYAKHKAHTEYMARAKSPIGDRECTSRCSNTFWNDIDPQF</sequence>
<dbReference type="EMBL" id="JAYKXP010000009">
    <property type="protein sequence ID" value="KAK7054535.1"/>
    <property type="molecule type" value="Genomic_DNA"/>
</dbReference>
<protein>
    <submittedName>
        <fullName evidence="2">Uncharacterized protein</fullName>
    </submittedName>
</protein>
<proteinExistence type="predicted"/>